<accession>A0AAV4I6W3</accession>
<evidence type="ECO:0008006" key="3">
    <source>
        <dbReference type="Google" id="ProtNLM"/>
    </source>
</evidence>
<name>A0AAV4I6W3_9GAST</name>
<evidence type="ECO:0000313" key="2">
    <source>
        <dbReference type="Proteomes" id="UP000762676"/>
    </source>
</evidence>
<sequence length="131" mass="15274">MDHTQSKLTFNVYIESRVIRQSFTWESNHYTILNVYSPTKTDERHAFLDTMDEIISMSEPENPIVCGDFNLVLNNDLDIIASATTDVQRVSNFLETWGLFDCLRAMHADPKRIYMGKKQSVYRQTSRLHPL</sequence>
<gene>
    <name evidence="1" type="ORF">ElyMa_006516700</name>
</gene>
<reference evidence="1 2" key="1">
    <citation type="journal article" date="2021" name="Elife">
        <title>Chloroplast acquisition without the gene transfer in kleptoplastic sea slugs, Plakobranchus ocellatus.</title>
        <authorList>
            <person name="Maeda T."/>
            <person name="Takahashi S."/>
            <person name="Yoshida T."/>
            <person name="Shimamura S."/>
            <person name="Takaki Y."/>
            <person name="Nagai Y."/>
            <person name="Toyoda A."/>
            <person name="Suzuki Y."/>
            <person name="Arimoto A."/>
            <person name="Ishii H."/>
            <person name="Satoh N."/>
            <person name="Nishiyama T."/>
            <person name="Hasebe M."/>
            <person name="Maruyama T."/>
            <person name="Minagawa J."/>
            <person name="Obokata J."/>
            <person name="Shigenobu S."/>
        </authorList>
    </citation>
    <scope>NUCLEOTIDE SEQUENCE [LARGE SCALE GENOMIC DNA]</scope>
</reference>
<dbReference type="AlphaFoldDB" id="A0AAV4I6W3"/>
<dbReference type="EMBL" id="BMAT01013073">
    <property type="protein sequence ID" value="GFS05296.1"/>
    <property type="molecule type" value="Genomic_DNA"/>
</dbReference>
<dbReference type="Proteomes" id="UP000762676">
    <property type="component" value="Unassembled WGS sequence"/>
</dbReference>
<dbReference type="InterPro" id="IPR036691">
    <property type="entry name" value="Endo/exonu/phosph_ase_sf"/>
</dbReference>
<evidence type="ECO:0000313" key="1">
    <source>
        <dbReference type="EMBL" id="GFS05296.1"/>
    </source>
</evidence>
<organism evidence="1 2">
    <name type="scientific">Elysia marginata</name>
    <dbReference type="NCBI Taxonomy" id="1093978"/>
    <lineage>
        <taxon>Eukaryota</taxon>
        <taxon>Metazoa</taxon>
        <taxon>Spiralia</taxon>
        <taxon>Lophotrochozoa</taxon>
        <taxon>Mollusca</taxon>
        <taxon>Gastropoda</taxon>
        <taxon>Heterobranchia</taxon>
        <taxon>Euthyneura</taxon>
        <taxon>Panpulmonata</taxon>
        <taxon>Sacoglossa</taxon>
        <taxon>Placobranchoidea</taxon>
        <taxon>Plakobranchidae</taxon>
        <taxon>Elysia</taxon>
    </lineage>
</organism>
<proteinExistence type="predicted"/>
<comment type="caution">
    <text evidence="1">The sequence shown here is derived from an EMBL/GenBank/DDBJ whole genome shotgun (WGS) entry which is preliminary data.</text>
</comment>
<dbReference type="SUPFAM" id="SSF56219">
    <property type="entry name" value="DNase I-like"/>
    <property type="match status" value="1"/>
</dbReference>
<keyword evidence="2" id="KW-1185">Reference proteome</keyword>
<dbReference type="Gene3D" id="3.60.10.10">
    <property type="entry name" value="Endonuclease/exonuclease/phosphatase"/>
    <property type="match status" value="1"/>
</dbReference>
<protein>
    <recommendedName>
        <fullName evidence="3">Endonuclease/exonuclease/phosphatase domain-containing protein</fullName>
    </recommendedName>
</protein>